<protein>
    <submittedName>
        <fullName evidence="1">Uncharacterized protein</fullName>
    </submittedName>
</protein>
<proteinExistence type="predicted"/>
<sequence>MTVFTLLKRNELHRAYEVISKMISPPGGSALQYATAKSTGKDTWFRGDMVVNPDVGLSFHIVRCRQTGAAQCISVTLVSTAALAKGAQRIPLISSSSTTSRTNV</sequence>
<dbReference type="AlphaFoldDB" id="A0A7S1DE12"/>
<evidence type="ECO:0000313" key="1">
    <source>
        <dbReference type="EMBL" id="CAD8944641.1"/>
    </source>
</evidence>
<reference evidence="1" key="1">
    <citation type="submission" date="2021-01" db="EMBL/GenBank/DDBJ databases">
        <authorList>
            <person name="Corre E."/>
            <person name="Pelletier E."/>
            <person name="Niang G."/>
            <person name="Scheremetjew M."/>
            <person name="Finn R."/>
            <person name="Kale V."/>
            <person name="Holt S."/>
            <person name="Cochrane G."/>
            <person name="Meng A."/>
            <person name="Brown T."/>
            <person name="Cohen L."/>
        </authorList>
    </citation>
    <scope>NUCLEOTIDE SEQUENCE</scope>
    <source>
        <strain evidence="1">ECT3854</strain>
    </source>
</reference>
<dbReference type="EMBL" id="HBFW01024714">
    <property type="protein sequence ID" value="CAD8944641.1"/>
    <property type="molecule type" value="Transcribed_RNA"/>
</dbReference>
<gene>
    <name evidence="1" type="ORF">CTEN0397_LOCUS15845</name>
</gene>
<organism evidence="1">
    <name type="scientific">Cyclophora tenuis</name>
    <name type="common">Marine diatom</name>
    <dbReference type="NCBI Taxonomy" id="216820"/>
    <lineage>
        <taxon>Eukaryota</taxon>
        <taxon>Sar</taxon>
        <taxon>Stramenopiles</taxon>
        <taxon>Ochrophyta</taxon>
        <taxon>Bacillariophyta</taxon>
        <taxon>Fragilariophyceae</taxon>
        <taxon>Fragilariophycidae</taxon>
        <taxon>Cyclophorales</taxon>
        <taxon>Cyclophoraceae</taxon>
        <taxon>Cyclophora</taxon>
    </lineage>
</organism>
<accession>A0A7S1DE12</accession>
<name>A0A7S1DE12_CYCTE</name>